<evidence type="ECO:0000313" key="4">
    <source>
        <dbReference type="Proteomes" id="UP001568358"/>
    </source>
</evidence>
<gene>
    <name evidence="3" type="ORF">AB2Z07_08900</name>
</gene>
<evidence type="ECO:0000313" key="3">
    <source>
        <dbReference type="EMBL" id="MEZ6853644.1"/>
    </source>
</evidence>
<evidence type="ECO:0008006" key="5">
    <source>
        <dbReference type="Google" id="ProtNLM"/>
    </source>
</evidence>
<reference evidence="3 4" key="1">
    <citation type="submission" date="2024-07" db="EMBL/GenBank/DDBJ databases">
        <title>Active virus-host system and metabolic interactions in a Lokiarchaeon culture.</title>
        <authorList>
            <person name="Ponce Toledo R.I."/>
            <person name="Rodrigues Oliveira T."/>
            <person name="Schleper C."/>
        </authorList>
    </citation>
    <scope>NUCLEOTIDE SEQUENCE [LARGE SCALE GENOMIC DNA]</scope>
    <source>
        <strain evidence="3 4">B35</strain>
    </source>
</reference>
<organism evidence="3 4">
    <name type="scientific">Halodesulfovibrio aestuarii</name>
    <dbReference type="NCBI Taxonomy" id="126333"/>
    <lineage>
        <taxon>Bacteria</taxon>
        <taxon>Pseudomonadati</taxon>
        <taxon>Thermodesulfobacteriota</taxon>
        <taxon>Desulfovibrionia</taxon>
        <taxon>Desulfovibrionales</taxon>
        <taxon>Desulfovibrionaceae</taxon>
        <taxon>Halodesulfovibrio</taxon>
    </lineage>
</organism>
<keyword evidence="2" id="KW-0472">Membrane</keyword>
<comment type="caution">
    <text evidence="3">The sequence shown here is derived from an EMBL/GenBank/DDBJ whole genome shotgun (WGS) entry which is preliminary data.</text>
</comment>
<evidence type="ECO:0000256" key="2">
    <source>
        <dbReference type="SAM" id="Phobius"/>
    </source>
</evidence>
<sequence>MTTKRNILIIVLLIIGATAIVGSFALIKQNKELAVKMLKDANSQKISVTCDKIDAGILSIEYSDLKIHEKSNNNSSEAITITNLTITKSPSLATLISQDMKQGKTTIHCNGVLIPLTAPVSNQYGSDVLELNLSTTSDIQDENVHAISTIDIPKLGSITSTLALKVNPKLYELKGKVDGTTFVRNIALNSFEFTLENNGGVQKLLAANNIQEDSIKKAEHELQKLSAVDYKADLKSFIDGSKKLSLSYSFPNDTSVPLSQLFLAFLMKNPNDPSKIKIASF</sequence>
<protein>
    <recommendedName>
        <fullName evidence="5">DUF748 domain-containing protein</fullName>
    </recommendedName>
</protein>
<feature type="transmembrane region" description="Helical" evidence="2">
    <location>
        <begin position="6"/>
        <end position="27"/>
    </location>
</feature>
<keyword evidence="2" id="KW-1133">Transmembrane helix</keyword>
<keyword evidence="4" id="KW-1185">Reference proteome</keyword>
<name>A0ABV4JSB2_9BACT</name>
<feature type="coiled-coil region" evidence="1">
    <location>
        <begin position="201"/>
        <end position="228"/>
    </location>
</feature>
<dbReference type="EMBL" id="JBFSOO010000005">
    <property type="protein sequence ID" value="MEZ6853644.1"/>
    <property type="molecule type" value="Genomic_DNA"/>
</dbReference>
<dbReference type="Proteomes" id="UP001568358">
    <property type="component" value="Unassembled WGS sequence"/>
</dbReference>
<proteinExistence type="predicted"/>
<evidence type="ECO:0000256" key="1">
    <source>
        <dbReference type="SAM" id="Coils"/>
    </source>
</evidence>
<dbReference type="RefSeq" id="WP_027361664.1">
    <property type="nucleotide sequence ID" value="NZ_JBFSOO010000005.1"/>
</dbReference>
<keyword evidence="1" id="KW-0175">Coiled coil</keyword>
<keyword evidence="2" id="KW-0812">Transmembrane</keyword>
<accession>A0ABV4JSB2</accession>